<dbReference type="InterPro" id="IPR006311">
    <property type="entry name" value="TAT_signal"/>
</dbReference>
<dbReference type="EMBL" id="CADCWL010000085">
    <property type="protein sequence ID" value="CAA9562513.1"/>
    <property type="molecule type" value="Genomic_DNA"/>
</dbReference>
<feature type="non-terminal residue" evidence="1">
    <location>
        <position position="153"/>
    </location>
</feature>
<proteinExistence type="predicted"/>
<dbReference type="AlphaFoldDB" id="A0A6J4UWL6"/>
<dbReference type="PROSITE" id="PS51318">
    <property type="entry name" value="TAT"/>
    <property type="match status" value="1"/>
</dbReference>
<reference evidence="1" key="1">
    <citation type="submission" date="2020-02" db="EMBL/GenBank/DDBJ databases">
        <authorList>
            <person name="Meier V. D."/>
        </authorList>
    </citation>
    <scope>NUCLEOTIDE SEQUENCE</scope>
    <source>
        <strain evidence="1">AVDCRST_MAG19</strain>
    </source>
</reference>
<sequence length="153" mass="16345">MSRPMNRTVNRRNLLGAVGAGAVTMVDGLNGGGASASSPQGHVAPHPPRSTLELIPARLNYSPAMQVPPEQQADLDAAVAEILEAFRLFSATLTDTQRAQLLFPLDGMERTAGRDASQTPSFCAVLVWCRPAWGLHLGSLSFGQRMACETFLL</sequence>
<accession>A0A6J4UWL6</accession>
<evidence type="ECO:0000313" key="1">
    <source>
        <dbReference type="EMBL" id="CAA9562513.1"/>
    </source>
</evidence>
<gene>
    <name evidence="1" type="ORF">AVDCRST_MAG19-1938</name>
</gene>
<organism evidence="1">
    <name type="scientific">uncultured Thermomicrobiales bacterium</name>
    <dbReference type="NCBI Taxonomy" id="1645740"/>
    <lineage>
        <taxon>Bacteria</taxon>
        <taxon>Pseudomonadati</taxon>
        <taxon>Thermomicrobiota</taxon>
        <taxon>Thermomicrobia</taxon>
        <taxon>Thermomicrobiales</taxon>
        <taxon>environmental samples</taxon>
    </lineage>
</organism>
<name>A0A6J4UWL6_9BACT</name>
<protein>
    <submittedName>
        <fullName evidence="1">Uncharacterized protein</fullName>
    </submittedName>
</protein>